<sequence length="197" mass="22748">MAKGPRYRIQFRRRFEGKTDYHKRLKLLKSRKLRVVIRASNNHIRVQIVKSELGGDKILVSAFSKELTLKYKWIANTGNIPAAYLTGFLAGIKSKKLNIQEAVFDLGIFIHRNRVLAACKGIIDSGPKIPYREEFFPEDLEERIKGLHIENYAKVLKANEPEKYDQIFSGYLNNQKVDPVKISQLFKESLKLIENSV</sequence>
<dbReference type="InterPro" id="IPR057267">
    <property type="entry name" value="Rbsml_uL18_arch"/>
</dbReference>
<dbReference type="InterPro" id="IPR005485">
    <property type="entry name" value="Rbsml_uL18_euk_arch"/>
</dbReference>
<proteinExistence type="inferred from homology"/>
<evidence type="ECO:0000256" key="3">
    <source>
        <dbReference type="ARBA" id="ARBA00022884"/>
    </source>
</evidence>
<evidence type="ECO:0000256" key="2">
    <source>
        <dbReference type="ARBA" id="ARBA00022730"/>
    </source>
</evidence>
<dbReference type="EMBL" id="LAZR01002647">
    <property type="protein sequence ID" value="KKN27323.1"/>
    <property type="molecule type" value="Genomic_DNA"/>
</dbReference>
<comment type="caution">
    <text evidence="7">The sequence shown here is derived from an EMBL/GenBank/DDBJ whole genome shotgun (WGS) entry which is preliminary data.</text>
</comment>
<reference evidence="7" key="1">
    <citation type="journal article" date="2015" name="Nature">
        <title>Complex archaea that bridge the gap between prokaryotes and eukaryotes.</title>
        <authorList>
            <person name="Spang A."/>
            <person name="Saw J.H."/>
            <person name="Jorgensen S.L."/>
            <person name="Zaremba-Niedzwiedzka K."/>
            <person name="Martijn J."/>
            <person name="Lind A.E."/>
            <person name="van Eijk R."/>
            <person name="Schleper C."/>
            <person name="Guy L."/>
            <person name="Ettema T.J."/>
        </authorList>
    </citation>
    <scope>NUCLEOTIDE SEQUENCE</scope>
</reference>
<name>A0A0F9SD72_9ZZZZ</name>
<dbReference type="PANTHER" id="PTHR23410:SF12">
    <property type="entry name" value="LARGE RIBOSOMAL SUBUNIT PROTEIN UL18"/>
    <property type="match status" value="1"/>
</dbReference>
<keyword evidence="3" id="KW-0694">RNA-binding</keyword>
<dbReference type="GO" id="GO:0022625">
    <property type="term" value="C:cytosolic large ribosomal subunit"/>
    <property type="evidence" value="ECO:0007669"/>
    <property type="project" value="TreeGrafter"/>
</dbReference>
<accession>A0A0F9SD72</accession>
<evidence type="ECO:0000313" key="7">
    <source>
        <dbReference type="EMBL" id="KKN27323.1"/>
    </source>
</evidence>
<dbReference type="GO" id="GO:0008097">
    <property type="term" value="F:5S rRNA binding"/>
    <property type="evidence" value="ECO:0007669"/>
    <property type="project" value="InterPro"/>
</dbReference>
<gene>
    <name evidence="7" type="ORF">LCGC14_0865790</name>
</gene>
<evidence type="ECO:0000256" key="6">
    <source>
        <dbReference type="ARBA" id="ARBA00035496"/>
    </source>
</evidence>
<protein>
    <recommendedName>
        <fullName evidence="6">50S ribosomal protein L18</fullName>
    </recommendedName>
</protein>
<dbReference type="HAMAP" id="MF_01337_A">
    <property type="entry name" value="Ribosomal_uL18_A"/>
    <property type="match status" value="1"/>
</dbReference>
<dbReference type="Pfam" id="PF17144">
    <property type="entry name" value="Ribosomal_L5e"/>
    <property type="match status" value="1"/>
</dbReference>
<dbReference type="PANTHER" id="PTHR23410">
    <property type="entry name" value="RIBOSOMAL PROTEIN L5-RELATED"/>
    <property type="match status" value="1"/>
</dbReference>
<dbReference type="GO" id="GO:0000027">
    <property type="term" value="P:ribosomal large subunit assembly"/>
    <property type="evidence" value="ECO:0007669"/>
    <property type="project" value="TreeGrafter"/>
</dbReference>
<dbReference type="GO" id="GO:0003735">
    <property type="term" value="F:structural constituent of ribosome"/>
    <property type="evidence" value="ECO:0007669"/>
    <property type="project" value="InterPro"/>
</dbReference>
<dbReference type="GO" id="GO:0006412">
    <property type="term" value="P:translation"/>
    <property type="evidence" value="ECO:0007669"/>
    <property type="project" value="InterPro"/>
</dbReference>
<dbReference type="Gene3D" id="3.30.420.100">
    <property type="match status" value="1"/>
</dbReference>
<dbReference type="NCBIfam" id="NF006342">
    <property type="entry name" value="PRK08569.1"/>
    <property type="match status" value="1"/>
</dbReference>
<keyword evidence="2" id="KW-0699">rRNA-binding</keyword>
<comment type="similarity">
    <text evidence="1">Belongs to the universal ribosomal protein uL18 family.</text>
</comment>
<evidence type="ECO:0000256" key="4">
    <source>
        <dbReference type="ARBA" id="ARBA00022980"/>
    </source>
</evidence>
<evidence type="ECO:0000256" key="5">
    <source>
        <dbReference type="ARBA" id="ARBA00023274"/>
    </source>
</evidence>
<keyword evidence="4" id="KW-0689">Ribosomal protein</keyword>
<dbReference type="InterPro" id="IPR057268">
    <property type="entry name" value="Ribosomal_L18"/>
</dbReference>
<keyword evidence="5" id="KW-0687">Ribonucleoprotein</keyword>
<dbReference type="SUPFAM" id="SSF53137">
    <property type="entry name" value="Translational machinery components"/>
    <property type="match status" value="1"/>
</dbReference>
<dbReference type="CDD" id="cd00432">
    <property type="entry name" value="Ribosomal_L18_L5e"/>
    <property type="match status" value="1"/>
</dbReference>
<organism evidence="7">
    <name type="scientific">marine sediment metagenome</name>
    <dbReference type="NCBI Taxonomy" id="412755"/>
    <lineage>
        <taxon>unclassified sequences</taxon>
        <taxon>metagenomes</taxon>
        <taxon>ecological metagenomes</taxon>
    </lineage>
</organism>
<dbReference type="AlphaFoldDB" id="A0A0F9SD72"/>
<evidence type="ECO:0000256" key="1">
    <source>
        <dbReference type="ARBA" id="ARBA00007116"/>
    </source>
</evidence>